<evidence type="ECO:0000256" key="1">
    <source>
        <dbReference type="ARBA" id="ARBA00023054"/>
    </source>
</evidence>
<dbReference type="PROSITE" id="PS50238">
    <property type="entry name" value="RHOGAP"/>
    <property type="match status" value="1"/>
</dbReference>
<dbReference type="EMBL" id="BEZZ01275337">
    <property type="protein sequence ID" value="GCC49538.1"/>
    <property type="molecule type" value="Genomic_DNA"/>
</dbReference>
<sequence length="66" mass="7321">MDPHNLAVCFGPTLVTVPPDQDPVSSQARVNEAIKTVIVHHDKIFPGSEELPGPVYEKCMTQEEDY</sequence>
<protein>
    <recommendedName>
        <fullName evidence="2">Rho-GAP domain-containing protein</fullName>
    </recommendedName>
</protein>
<dbReference type="STRING" id="137246.A0A401U3R8"/>
<dbReference type="Gene3D" id="1.10.555.10">
    <property type="entry name" value="Rho GTPase activation protein"/>
    <property type="match status" value="1"/>
</dbReference>
<dbReference type="SUPFAM" id="SSF48350">
    <property type="entry name" value="GTPase activation domain, GAP"/>
    <property type="match status" value="1"/>
</dbReference>
<reference evidence="3 4" key="1">
    <citation type="journal article" date="2018" name="Nat. Ecol. Evol.">
        <title>Shark genomes provide insights into elasmobranch evolution and the origin of vertebrates.</title>
        <authorList>
            <person name="Hara Y"/>
            <person name="Yamaguchi K"/>
            <person name="Onimaru K"/>
            <person name="Kadota M"/>
            <person name="Koyanagi M"/>
            <person name="Keeley SD"/>
            <person name="Tatsumi K"/>
            <person name="Tanaka K"/>
            <person name="Motone F"/>
            <person name="Kageyama Y"/>
            <person name="Nozu R"/>
            <person name="Adachi N"/>
            <person name="Nishimura O"/>
            <person name="Nakagawa R"/>
            <person name="Tanegashima C"/>
            <person name="Kiyatake I"/>
            <person name="Matsumoto R"/>
            <person name="Murakumo K"/>
            <person name="Nishida K"/>
            <person name="Terakita A"/>
            <person name="Kuratani S"/>
            <person name="Sato K"/>
            <person name="Hyodo S Kuraku.S."/>
        </authorList>
    </citation>
    <scope>NUCLEOTIDE SEQUENCE [LARGE SCALE GENOMIC DNA]</scope>
</reference>
<gene>
    <name evidence="3" type="ORF">chiPu_0033900</name>
</gene>
<feature type="non-terminal residue" evidence="3">
    <location>
        <position position="66"/>
    </location>
</feature>
<feature type="domain" description="Rho-GAP" evidence="2">
    <location>
        <begin position="1"/>
        <end position="45"/>
    </location>
</feature>
<dbReference type="InterPro" id="IPR000198">
    <property type="entry name" value="RhoGAP_dom"/>
</dbReference>
<evidence type="ECO:0000259" key="2">
    <source>
        <dbReference type="PROSITE" id="PS50238"/>
    </source>
</evidence>
<dbReference type="AlphaFoldDB" id="A0A401U3R8"/>
<keyword evidence="1" id="KW-0175">Coiled coil</keyword>
<dbReference type="InterPro" id="IPR051627">
    <property type="entry name" value="SLIT-ROBO_RhoGAP"/>
</dbReference>
<dbReference type="GO" id="GO:0007165">
    <property type="term" value="P:signal transduction"/>
    <property type="evidence" value="ECO:0007669"/>
    <property type="project" value="InterPro"/>
</dbReference>
<dbReference type="Proteomes" id="UP000287033">
    <property type="component" value="Unassembled WGS sequence"/>
</dbReference>
<keyword evidence="4" id="KW-1185">Reference proteome</keyword>
<name>A0A401U3R8_CHIPU</name>
<dbReference type="PANTHER" id="PTHR14166">
    <property type="entry name" value="SLIT-ROBO RHO GTPASE ACTIVATING PROTEIN"/>
    <property type="match status" value="1"/>
</dbReference>
<evidence type="ECO:0000313" key="3">
    <source>
        <dbReference type="EMBL" id="GCC49538.1"/>
    </source>
</evidence>
<proteinExistence type="predicted"/>
<comment type="caution">
    <text evidence="3">The sequence shown here is derived from an EMBL/GenBank/DDBJ whole genome shotgun (WGS) entry which is preliminary data.</text>
</comment>
<accession>A0A401U3R8</accession>
<evidence type="ECO:0000313" key="4">
    <source>
        <dbReference type="Proteomes" id="UP000287033"/>
    </source>
</evidence>
<organism evidence="3 4">
    <name type="scientific">Chiloscyllium punctatum</name>
    <name type="common">Brownbanded bambooshark</name>
    <name type="synonym">Hemiscyllium punctatum</name>
    <dbReference type="NCBI Taxonomy" id="137246"/>
    <lineage>
        <taxon>Eukaryota</taxon>
        <taxon>Metazoa</taxon>
        <taxon>Chordata</taxon>
        <taxon>Craniata</taxon>
        <taxon>Vertebrata</taxon>
        <taxon>Chondrichthyes</taxon>
        <taxon>Elasmobranchii</taxon>
        <taxon>Galeomorphii</taxon>
        <taxon>Galeoidea</taxon>
        <taxon>Orectolobiformes</taxon>
        <taxon>Hemiscylliidae</taxon>
        <taxon>Chiloscyllium</taxon>
    </lineage>
</organism>
<dbReference type="OrthoDB" id="8944465at2759"/>
<dbReference type="InterPro" id="IPR008936">
    <property type="entry name" value="Rho_GTPase_activation_prot"/>
</dbReference>